<feature type="compositionally biased region" description="Polar residues" evidence="1">
    <location>
        <begin position="233"/>
        <end position="244"/>
    </location>
</feature>
<dbReference type="EMBL" id="JAPWDS010000002">
    <property type="protein sequence ID" value="KAJ5513653.1"/>
    <property type="molecule type" value="Genomic_DNA"/>
</dbReference>
<feature type="region of interest" description="Disordered" evidence="1">
    <location>
        <begin position="225"/>
        <end position="244"/>
    </location>
</feature>
<keyword evidence="3" id="KW-1185">Reference proteome</keyword>
<dbReference type="Proteomes" id="UP001149954">
    <property type="component" value="Unassembled WGS sequence"/>
</dbReference>
<dbReference type="AlphaFoldDB" id="A0A9W9Y0N5"/>
<accession>A0A9W9Y0N5</accession>
<evidence type="ECO:0000313" key="2">
    <source>
        <dbReference type="EMBL" id="KAJ5513653.1"/>
    </source>
</evidence>
<protein>
    <recommendedName>
        <fullName evidence="4">F-box domain-containing protein</fullName>
    </recommendedName>
</protein>
<evidence type="ECO:0000256" key="1">
    <source>
        <dbReference type="SAM" id="MobiDB-lite"/>
    </source>
</evidence>
<evidence type="ECO:0000313" key="3">
    <source>
        <dbReference type="Proteomes" id="UP001149954"/>
    </source>
</evidence>
<organism evidence="2 3">
    <name type="scientific">Penicillium fimorum</name>
    <dbReference type="NCBI Taxonomy" id="1882269"/>
    <lineage>
        <taxon>Eukaryota</taxon>
        <taxon>Fungi</taxon>
        <taxon>Dikarya</taxon>
        <taxon>Ascomycota</taxon>
        <taxon>Pezizomycotina</taxon>
        <taxon>Eurotiomycetes</taxon>
        <taxon>Eurotiomycetidae</taxon>
        <taxon>Eurotiales</taxon>
        <taxon>Aspergillaceae</taxon>
        <taxon>Penicillium</taxon>
    </lineage>
</organism>
<proteinExistence type="predicted"/>
<reference evidence="2" key="1">
    <citation type="submission" date="2022-12" db="EMBL/GenBank/DDBJ databases">
        <authorList>
            <person name="Petersen C."/>
        </authorList>
    </citation>
    <scope>NUCLEOTIDE SEQUENCE</scope>
    <source>
        <strain evidence="2">IBT 29495</strain>
    </source>
</reference>
<sequence length="362" mass="43344">MSEVIYHNAPKDLNLLSPRNPWIYGEPPDLDDIHFNERWTWSSMFRAVLIMSIEDEEVTFHLSGVGELRQLHHIALPRDENKMMLWNHRGYIHQVHPIINFASILYAPQAFNIHERCWQLMIRILDVELIKRNMDIFVRAMCEPQLDMSIRPALDGIHVSPEVKEWLNFACRLAPRFHPNLRTFRAMNDGDPSHMRRHFRGADPLNDSYIQNVIARYTTKYAKKREKGREPTWQPSIPTHTMSRRSQAGFTPRKVLLPTELILSIADYLENLRDIRIMLSVFPHWHTMMPDSYWRRRFIDDNYLENEQFPAEDALDWQYVYLNTDRLLQPSLGWRNRQYILRKLEATKDRFLQRLEQKDIQD</sequence>
<gene>
    <name evidence="2" type="ORF">N7463_003205</name>
</gene>
<name>A0A9W9Y0N5_9EURO</name>
<reference evidence="2" key="2">
    <citation type="journal article" date="2023" name="IMA Fungus">
        <title>Comparative genomic study of the Penicillium genus elucidates a diverse pangenome and 15 lateral gene transfer events.</title>
        <authorList>
            <person name="Petersen C."/>
            <person name="Sorensen T."/>
            <person name="Nielsen M.R."/>
            <person name="Sondergaard T.E."/>
            <person name="Sorensen J.L."/>
            <person name="Fitzpatrick D.A."/>
            <person name="Frisvad J.C."/>
            <person name="Nielsen K.L."/>
        </authorList>
    </citation>
    <scope>NUCLEOTIDE SEQUENCE</scope>
    <source>
        <strain evidence="2">IBT 29495</strain>
    </source>
</reference>
<evidence type="ECO:0008006" key="4">
    <source>
        <dbReference type="Google" id="ProtNLM"/>
    </source>
</evidence>
<dbReference type="OrthoDB" id="4332410at2759"/>
<comment type="caution">
    <text evidence="2">The sequence shown here is derived from an EMBL/GenBank/DDBJ whole genome shotgun (WGS) entry which is preliminary data.</text>
</comment>